<dbReference type="Pfam" id="PF03547">
    <property type="entry name" value="Mem_trans"/>
    <property type="match status" value="1"/>
</dbReference>
<keyword evidence="4 9" id="KW-0812">Transmembrane</keyword>
<sequence length="245" mass="26660">MYGDEAVKLLSQIVALQSLIWYTLLLFLFEFRAARGMDTTTSSETANEAGSGTPAPMQERHEEGQAKGVSARCYSAFCFLLVVGRKLVINPNMYASLIGLIWALISFRWRIQLPLIVSNSIRILSDGGLGMAMFSLGLFTALQTKMIACGTKKMLLSLGIRFFLGPALMVISSYAIGMHGTLLKVAIIQLSSSAQAALPQGIVPFVFAKEYNVHADILSTAIIVGMMVAVPVALGYYFVIDHPRL</sequence>
<reference evidence="10" key="1">
    <citation type="submission" date="2020-05" db="EMBL/GenBank/DDBJ databases">
        <title>WGS assembly of Panicum virgatum.</title>
        <authorList>
            <person name="Lovell J.T."/>
            <person name="Jenkins J."/>
            <person name="Shu S."/>
            <person name="Juenger T.E."/>
            <person name="Schmutz J."/>
        </authorList>
    </citation>
    <scope>NUCLEOTIDE SEQUENCE</scope>
    <source>
        <strain evidence="10">AP13</strain>
    </source>
</reference>
<dbReference type="GO" id="GO:0010329">
    <property type="term" value="F:auxin efflux transmembrane transporter activity"/>
    <property type="evidence" value="ECO:0007669"/>
    <property type="project" value="TreeGrafter"/>
</dbReference>
<dbReference type="GO" id="GO:0005783">
    <property type="term" value="C:endoplasmic reticulum"/>
    <property type="evidence" value="ECO:0007669"/>
    <property type="project" value="TreeGrafter"/>
</dbReference>
<comment type="subcellular location">
    <subcellularLocation>
        <location evidence="1">Membrane</location>
        <topology evidence="1">Multi-pass membrane protein</topology>
    </subcellularLocation>
</comment>
<evidence type="ECO:0000256" key="5">
    <source>
        <dbReference type="ARBA" id="ARBA00022989"/>
    </source>
</evidence>
<keyword evidence="5 9" id="KW-1133">Transmembrane helix</keyword>
<keyword evidence="7" id="KW-0927">Auxin signaling pathway</keyword>
<gene>
    <name evidence="10" type="ORF">PVAP13_5KG474200</name>
</gene>
<protein>
    <recommendedName>
        <fullName evidence="12">Auxin efflux carrier component</fullName>
    </recommendedName>
</protein>
<dbReference type="PANTHER" id="PTHR31752">
    <property type="entry name" value="AUXIN EFFLUX CARRIER COMPONENT 1B-RELATED"/>
    <property type="match status" value="1"/>
</dbReference>
<feature type="transmembrane region" description="Helical" evidence="9">
    <location>
        <begin position="93"/>
        <end position="111"/>
    </location>
</feature>
<dbReference type="GO" id="GO:0005886">
    <property type="term" value="C:plasma membrane"/>
    <property type="evidence" value="ECO:0007669"/>
    <property type="project" value="TreeGrafter"/>
</dbReference>
<accession>A0A8T0ST62</accession>
<dbReference type="PANTHER" id="PTHR31752:SF40">
    <property type="entry name" value="AUXIN EFFLUX CARRIER COMPONENT 8"/>
    <property type="match status" value="1"/>
</dbReference>
<dbReference type="EMBL" id="CM029045">
    <property type="protein sequence ID" value="KAG2600265.1"/>
    <property type="molecule type" value="Genomic_DNA"/>
</dbReference>
<feature type="compositionally biased region" description="Polar residues" evidence="8">
    <location>
        <begin position="40"/>
        <end position="50"/>
    </location>
</feature>
<comment type="similarity">
    <text evidence="2">Belongs to the auxin efflux carrier (TC 2.A.69.1) family.</text>
</comment>
<dbReference type="Proteomes" id="UP000823388">
    <property type="component" value="Chromosome 5K"/>
</dbReference>
<dbReference type="InterPro" id="IPR004776">
    <property type="entry name" value="Mem_transp_PIN-like"/>
</dbReference>
<feature type="transmembrane region" description="Helical" evidence="9">
    <location>
        <begin position="6"/>
        <end position="29"/>
    </location>
</feature>
<dbReference type="GO" id="GO:0009926">
    <property type="term" value="P:auxin polar transport"/>
    <property type="evidence" value="ECO:0007669"/>
    <property type="project" value="TreeGrafter"/>
</dbReference>
<evidence type="ECO:0000256" key="7">
    <source>
        <dbReference type="ARBA" id="ARBA00023294"/>
    </source>
</evidence>
<evidence type="ECO:0000313" key="11">
    <source>
        <dbReference type="Proteomes" id="UP000823388"/>
    </source>
</evidence>
<evidence type="ECO:0000256" key="2">
    <source>
        <dbReference type="ARBA" id="ARBA00009177"/>
    </source>
</evidence>
<feature type="transmembrane region" description="Helical" evidence="9">
    <location>
        <begin position="123"/>
        <end position="142"/>
    </location>
</feature>
<evidence type="ECO:0000256" key="6">
    <source>
        <dbReference type="ARBA" id="ARBA00023136"/>
    </source>
</evidence>
<dbReference type="AlphaFoldDB" id="A0A8T0ST62"/>
<feature type="transmembrane region" description="Helical" evidence="9">
    <location>
        <begin position="154"/>
        <end position="176"/>
    </location>
</feature>
<feature type="transmembrane region" description="Helical" evidence="9">
    <location>
        <begin position="217"/>
        <end position="239"/>
    </location>
</feature>
<evidence type="ECO:0000256" key="9">
    <source>
        <dbReference type="SAM" id="Phobius"/>
    </source>
</evidence>
<name>A0A8T0ST62_PANVG</name>
<dbReference type="InterPro" id="IPR051107">
    <property type="entry name" value="Auxin_Efflux_Carrier"/>
</dbReference>
<dbReference type="GO" id="GO:0009734">
    <property type="term" value="P:auxin-activated signaling pathway"/>
    <property type="evidence" value="ECO:0007669"/>
    <property type="project" value="UniProtKB-KW"/>
</dbReference>
<proteinExistence type="inferred from homology"/>
<keyword evidence="3" id="KW-0813">Transport</keyword>
<feature type="region of interest" description="Disordered" evidence="8">
    <location>
        <begin position="40"/>
        <end position="62"/>
    </location>
</feature>
<evidence type="ECO:0008006" key="12">
    <source>
        <dbReference type="Google" id="ProtNLM"/>
    </source>
</evidence>
<keyword evidence="11" id="KW-1185">Reference proteome</keyword>
<evidence type="ECO:0000256" key="1">
    <source>
        <dbReference type="ARBA" id="ARBA00004141"/>
    </source>
</evidence>
<evidence type="ECO:0000256" key="4">
    <source>
        <dbReference type="ARBA" id="ARBA00022692"/>
    </source>
</evidence>
<keyword evidence="6 9" id="KW-0472">Membrane</keyword>
<evidence type="ECO:0000256" key="3">
    <source>
        <dbReference type="ARBA" id="ARBA00022448"/>
    </source>
</evidence>
<evidence type="ECO:0000256" key="8">
    <source>
        <dbReference type="SAM" id="MobiDB-lite"/>
    </source>
</evidence>
<comment type="caution">
    <text evidence="10">The sequence shown here is derived from an EMBL/GenBank/DDBJ whole genome shotgun (WGS) entry which is preliminary data.</text>
</comment>
<organism evidence="10 11">
    <name type="scientific">Panicum virgatum</name>
    <name type="common">Blackwell switchgrass</name>
    <dbReference type="NCBI Taxonomy" id="38727"/>
    <lineage>
        <taxon>Eukaryota</taxon>
        <taxon>Viridiplantae</taxon>
        <taxon>Streptophyta</taxon>
        <taxon>Embryophyta</taxon>
        <taxon>Tracheophyta</taxon>
        <taxon>Spermatophyta</taxon>
        <taxon>Magnoliopsida</taxon>
        <taxon>Liliopsida</taxon>
        <taxon>Poales</taxon>
        <taxon>Poaceae</taxon>
        <taxon>PACMAD clade</taxon>
        <taxon>Panicoideae</taxon>
        <taxon>Panicodae</taxon>
        <taxon>Paniceae</taxon>
        <taxon>Panicinae</taxon>
        <taxon>Panicum</taxon>
        <taxon>Panicum sect. Hiantes</taxon>
    </lineage>
</organism>
<evidence type="ECO:0000313" key="10">
    <source>
        <dbReference type="EMBL" id="KAG2600265.1"/>
    </source>
</evidence>